<name>A0A1Z4LSI2_9CYAN</name>
<evidence type="ECO:0000256" key="1">
    <source>
        <dbReference type="ARBA" id="ARBA00008987"/>
    </source>
</evidence>
<keyword evidence="4 9" id="KW-1015">Disulfide bond</keyword>
<dbReference type="OrthoDB" id="530955at2"/>
<dbReference type="CDD" id="cd02947">
    <property type="entry name" value="TRX_family"/>
    <property type="match status" value="1"/>
</dbReference>
<evidence type="ECO:0000259" key="10">
    <source>
        <dbReference type="PROSITE" id="PS51352"/>
    </source>
</evidence>
<comment type="similarity">
    <text evidence="1 7">Belongs to the thioredoxin family.</text>
</comment>
<dbReference type="SUPFAM" id="SSF52833">
    <property type="entry name" value="Thioredoxin-like"/>
    <property type="match status" value="1"/>
</dbReference>
<evidence type="ECO:0000256" key="3">
    <source>
        <dbReference type="ARBA" id="ARBA00022982"/>
    </source>
</evidence>
<dbReference type="EMBL" id="AP018227">
    <property type="protein sequence ID" value="BAY84167.1"/>
    <property type="molecule type" value="Genomic_DNA"/>
</dbReference>
<keyword evidence="12" id="KW-1185">Reference proteome</keyword>
<dbReference type="PRINTS" id="PR00421">
    <property type="entry name" value="THIOREDOXIN"/>
</dbReference>
<evidence type="ECO:0000256" key="9">
    <source>
        <dbReference type="PIRSR" id="PIRSR000077-4"/>
    </source>
</evidence>
<feature type="active site" description="Nucleophile" evidence="8">
    <location>
        <position position="37"/>
    </location>
</feature>
<evidence type="ECO:0000256" key="4">
    <source>
        <dbReference type="ARBA" id="ARBA00023157"/>
    </source>
</evidence>
<feature type="active site" description="Nucleophile" evidence="8">
    <location>
        <position position="34"/>
    </location>
</feature>
<sequence length="109" mass="12115">MPETITVEYIQEKEFDTLSTSNGVFVCDFTATWCGPCKMIAPMMEQLAQEHEGKIKVAKVDLGENSNLAKRLNIKSIPTVMIYKDGNLIETIVGIVPYEKFNTVVSGVL</sequence>
<evidence type="ECO:0000256" key="7">
    <source>
        <dbReference type="PIRNR" id="PIRNR000077"/>
    </source>
</evidence>
<evidence type="ECO:0000313" key="12">
    <source>
        <dbReference type="Proteomes" id="UP000218418"/>
    </source>
</evidence>
<proteinExistence type="inferred from homology"/>
<evidence type="ECO:0000256" key="2">
    <source>
        <dbReference type="ARBA" id="ARBA00022448"/>
    </source>
</evidence>
<feature type="site" description="Contributes to redox potential value" evidence="8">
    <location>
        <position position="36"/>
    </location>
</feature>
<dbReference type="InterPro" id="IPR005746">
    <property type="entry name" value="Thioredoxin"/>
</dbReference>
<dbReference type="PROSITE" id="PS51352">
    <property type="entry name" value="THIOREDOXIN_2"/>
    <property type="match status" value="1"/>
</dbReference>
<evidence type="ECO:0000313" key="11">
    <source>
        <dbReference type="EMBL" id="BAY84167.1"/>
    </source>
</evidence>
<feature type="domain" description="Thioredoxin" evidence="10">
    <location>
        <begin position="1"/>
        <end position="109"/>
    </location>
</feature>
<dbReference type="GO" id="GO:0005737">
    <property type="term" value="C:cytoplasm"/>
    <property type="evidence" value="ECO:0007669"/>
    <property type="project" value="TreeGrafter"/>
</dbReference>
<feature type="site" description="Contributes to redox potential value" evidence="8">
    <location>
        <position position="35"/>
    </location>
</feature>
<feature type="site" description="Deprotonates C-terminal active site Cys" evidence="8">
    <location>
        <position position="28"/>
    </location>
</feature>
<evidence type="ECO:0000256" key="5">
    <source>
        <dbReference type="ARBA" id="ARBA00023284"/>
    </source>
</evidence>
<keyword evidence="5 9" id="KW-0676">Redox-active center</keyword>
<evidence type="ECO:0000256" key="6">
    <source>
        <dbReference type="NCBIfam" id="TIGR01068"/>
    </source>
</evidence>
<dbReference type="Proteomes" id="UP000218418">
    <property type="component" value="Chromosome"/>
</dbReference>
<dbReference type="InterPro" id="IPR013766">
    <property type="entry name" value="Thioredoxin_domain"/>
</dbReference>
<dbReference type="PIRSF" id="PIRSF000077">
    <property type="entry name" value="Thioredoxin"/>
    <property type="match status" value="1"/>
</dbReference>
<gene>
    <name evidence="11" type="ORF">NIES267_36630</name>
</gene>
<dbReference type="PANTHER" id="PTHR45663:SF11">
    <property type="entry name" value="GEO12009P1"/>
    <property type="match status" value="1"/>
</dbReference>
<dbReference type="GO" id="GO:0015035">
    <property type="term" value="F:protein-disulfide reductase activity"/>
    <property type="evidence" value="ECO:0007669"/>
    <property type="project" value="UniProtKB-UniRule"/>
</dbReference>
<organism evidence="11 12">
    <name type="scientific">Calothrix parasitica NIES-267</name>
    <dbReference type="NCBI Taxonomy" id="1973488"/>
    <lineage>
        <taxon>Bacteria</taxon>
        <taxon>Bacillati</taxon>
        <taxon>Cyanobacteriota</taxon>
        <taxon>Cyanophyceae</taxon>
        <taxon>Nostocales</taxon>
        <taxon>Calotrichaceae</taxon>
        <taxon>Calothrix</taxon>
    </lineage>
</organism>
<dbReference type="NCBIfam" id="TIGR01068">
    <property type="entry name" value="thioredoxin"/>
    <property type="match status" value="1"/>
</dbReference>
<evidence type="ECO:0000256" key="8">
    <source>
        <dbReference type="PIRSR" id="PIRSR000077-1"/>
    </source>
</evidence>
<keyword evidence="2" id="KW-0813">Transport</keyword>
<dbReference type="Pfam" id="PF00085">
    <property type="entry name" value="Thioredoxin"/>
    <property type="match status" value="1"/>
</dbReference>
<accession>A0A1Z4LSI2</accession>
<feature type="disulfide bond" description="Redox-active" evidence="9">
    <location>
        <begin position="34"/>
        <end position="37"/>
    </location>
</feature>
<protein>
    <recommendedName>
        <fullName evidence="6 7">Thioredoxin</fullName>
    </recommendedName>
</protein>
<dbReference type="PANTHER" id="PTHR45663">
    <property type="entry name" value="GEO12009P1"/>
    <property type="match status" value="1"/>
</dbReference>
<dbReference type="Gene3D" id="3.40.30.10">
    <property type="entry name" value="Glutaredoxin"/>
    <property type="match status" value="1"/>
</dbReference>
<dbReference type="FunFam" id="3.40.30.10:FF:000001">
    <property type="entry name" value="Thioredoxin"/>
    <property type="match status" value="1"/>
</dbReference>
<reference evidence="11 12" key="1">
    <citation type="submission" date="2017-06" db="EMBL/GenBank/DDBJ databases">
        <title>Genome sequencing of cyanobaciteial culture collection at National Institute for Environmental Studies (NIES).</title>
        <authorList>
            <person name="Hirose Y."/>
            <person name="Shimura Y."/>
            <person name="Fujisawa T."/>
            <person name="Nakamura Y."/>
            <person name="Kawachi M."/>
        </authorList>
    </citation>
    <scope>NUCLEOTIDE SEQUENCE [LARGE SCALE GENOMIC DNA]</scope>
    <source>
        <strain evidence="11 12">NIES-267</strain>
    </source>
</reference>
<keyword evidence="3" id="KW-0249">Electron transport</keyword>
<dbReference type="InterPro" id="IPR036249">
    <property type="entry name" value="Thioredoxin-like_sf"/>
</dbReference>
<dbReference type="AlphaFoldDB" id="A0A1Z4LSI2"/>